<gene>
    <name evidence="1" type="ORF">O3P69_020085</name>
</gene>
<dbReference type="Proteomes" id="UP001487740">
    <property type="component" value="Unassembled WGS sequence"/>
</dbReference>
<name>A0AAW0TMR1_SCYPA</name>
<reference evidence="1 2" key="1">
    <citation type="submission" date="2023-03" db="EMBL/GenBank/DDBJ databases">
        <title>High-quality genome of Scylla paramamosain provides insights in environmental adaptation.</title>
        <authorList>
            <person name="Zhang L."/>
        </authorList>
    </citation>
    <scope>NUCLEOTIDE SEQUENCE [LARGE SCALE GENOMIC DNA]</scope>
    <source>
        <strain evidence="1">LZ_2023a</strain>
        <tissue evidence="1">Muscle</tissue>
    </source>
</reference>
<evidence type="ECO:0000313" key="1">
    <source>
        <dbReference type="EMBL" id="KAK8387937.1"/>
    </source>
</evidence>
<organism evidence="1 2">
    <name type="scientific">Scylla paramamosain</name>
    <name type="common">Mud crab</name>
    <dbReference type="NCBI Taxonomy" id="85552"/>
    <lineage>
        <taxon>Eukaryota</taxon>
        <taxon>Metazoa</taxon>
        <taxon>Ecdysozoa</taxon>
        <taxon>Arthropoda</taxon>
        <taxon>Crustacea</taxon>
        <taxon>Multicrustacea</taxon>
        <taxon>Malacostraca</taxon>
        <taxon>Eumalacostraca</taxon>
        <taxon>Eucarida</taxon>
        <taxon>Decapoda</taxon>
        <taxon>Pleocyemata</taxon>
        <taxon>Brachyura</taxon>
        <taxon>Eubrachyura</taxon>
        <taxon>Portunoidea</taxon>
        <taxon>Portunidae</taxon>
        <taxon>Portuninae</taxon>
        <taxon>Scylla</taxon>
    </lineage>
</organism>
<evidence type="ECO:0000313" key="2">
    <source>
        <dbReference type="Proteomes" id="UP001487740"/>
    </source>
</evidence>
<dbReference type="EMBL" id="JARAKH010000029">
    <property type="protein sequence ID" value="KAK8387937.1"/>
    <property type="molecule type" value="Genomic_DNA"/>
</dbReference>
<accession>A0AAW0TMR1</accession>
<sequence length="110" mass="11873">MKTDLVKHSVSWSFLPRTSPEADQCFATCTPTRPRKYIFLRIIQNKIFCGCGASEHISGPVSETECGSAPDPHLGSDKAFAVYKAGAARCPLSPFLYLAAAAALMTLVVH</sequence>
<keyword evidence="2" id="KW-1185">Reference proteome</keyword>
<dbReference type="AlphaFoldDB" id="A0AAW0TMR1"/>
<proteinExistence type="predicted"/>
<protein>
    <submittedName>
        <fullName evidence="1">Uncharacterized protein</fullName>
    </submittedName>
</protein>
<comment type="caution">
    <text evidence="1">The sequence shown here is derived from an EMBL/GenBank/DDBJ whole genome shotgun (WGS) entry which is preliminary data.</text>
</comment>